<proteinExistence type="predicted"/>
<evidence type="ECO:0008006" key="4">
    <source>
        <dbReference type="Google" id="ProtNLM"/>
    </source>
</evidence>
<name>A0A8J7G2B5_9NEIS</name>
<dbReference type="EMBL" id="JADFUA010000007">
    <property type="protein sequence ID" value="MBE9610103.1"/>
    <property type="molecule type" value="Genomic_DNA"/>
</dbReference>
<feature type="region of interest" description="Disordered" evidence="1">
    <location>
        <begin position="1"/>
        <end position="25"/>
    </location>
</feature>
<feature type="compositionally biased region" description="Polar residues" evidence="1">
    <location>
        <begin position="1"/>
        <end position="11"/>
    </location>
</feature>
<keyword evidence="3" id="KW-1185">Reference proteome</keyword>
<dbReference type="RefSeq" id="WP_194116632.1">
    <property type="nucleotide sequence ID" value="NZ_JADFUA010000007.1"/>
</dbReference>
<reference evidence="2 3" key="1">
    <citation type="submission" date="2020-10" db="EMBL/GenBank/DDBJ databases">
        <title>The genome sequence of Chitinilyticum litopenaei 4Y14.</title>
        <authorList>
            <person name="Liu Y."/>
        </authorList>
    </citation>
    <scope>NUCLEOTIDE SEQUENCE [LARGE SCALE GENOMIC DNA]</scope>
    <source>
        <strain evidence="2 3">4Y14</strain>
    </source>
</reference>
<comment type="caution">
    <text evidence="2">The sequence shown here is derived from an EMBL/GenBank/DDBJ whole genome shotgun (WGS) entry which is preliminary data.</text>
</comment>
<evidence type="ECO:0000256" key="1">
    <source>
        <dbReference type="SAM" id="MobiDB-lite"/>
    </source>
</evidence>
<sequence>MPYVRRNSQGDITAIYREPEPGADEFLPAHSGELAEFFGQSGDAAQFQELDISLIRVLEDLIDVMIQKNQLRLTDLPPPAQQKLLSRKNLRRSLANQLNFTISPDDGVI</sequence>
<evidence type="ECO:0000313" key="3">
    <source>
        <dbReference type="Proteomes" id="UP000604481"/>
    </source>
</evidence>
<organism evidence="2 3">
    <name type="scientific">Chitinilyticum piscinae</name>
    <dbReference type="NCBI Taxonomy" id="2866724"/>
    <lineage>
        <taxon>Bacteria</taxon>
        <taxon>Pseudomonadati</taxon>
        <taxon>Pseudomonadota</taxon>
        <taxon>Betaproteobacteria</taxon>
        <taxon>Neisseriales</taxon>
        <taxon>Chitinibacteraceae</taxon>
        <taxon>Chitinilyticum</taxon>
    </lineage>
</organism>
<gene>
    <name evidence="2" type="ORF">INR99_12200</name>
</gene>
<dbReference type="Proteomes" id="UP000604481">
    <property type="component" value="Unassembled WGS sequence"/>
</dbReference>
<dbReference type="AlphaFoldDB" id="A0A8J7G2B5"/>
<evidence type="ECO:0000313" key="2">
    <source>
        <dbReference type="EMBL" id="MBE9610103.1"/>
    </source>
</evidence>
<accession>A0A8J7G2B5</accession>
<protein>
    <recommendedName>
        <fullName evidence="4">Tryptophan synthase subunit beta like protein</fullName>
    </recommendedName>
</protein>